<keyword evidence="2" id="KW-1185">Reference proteome</keyword>
<protein>
    <submittedName>
        <fullName evidence="1">Uncharacterized protein</fullName>
    </submittedName>
</protein>
<comment type="caution">
    <text evidence="1">The sequence shown here is derived from an EMBL/GenBank/DDBJ whole genome shotgun (WGS) entry which is preliminary data.</text>
</comment>
<name>A0A8J3N7D6_9CHLR</name>
<evidence type="ECO:0000313" key="2">
    <source>
        <dbReference type="Proteomes" id="UP000597444"/>
    </source>
</evidence>
<gene>
    <name evidence="1" type="ORF">KSF_085460</name>
</gene>
<reference evidence="1" key="1">
    <citation type="submission" date="2020-10" db="EMBL/GenBank/DDBJ databases">
        <title>Taxonomic study of unclassified bacteria belonging to the class Ktedonobacteria.</title>
        <authorList>
            <person name="Yabe S."/>
            <person name="Wang C.M."/>
            <person name="Zheng Y."/>
            <person name="Sakai Y."/>
            <person name="Cavaletti L."/>
            <person name="Monciardini P."/>
            <person name="Donadio S."/>
        </authorList>
    </citation>
    <scope>NUCLEOTIDE SEQUENCE</scope>
    <source>
        <strain evidence="1">ID150040</strain>
    </source>
</reference>
<sequence>MRNAMRNAYGESAVIYALHYDASDTVCHIGRTKHLTRRMAEYRRNWDKPIHHYSVLEDIIPGALSMERESRWMLHAFKYGWPIDNFELLQGGDDRLSGWHTQEKLTLAVADFEPLTAPFEVIEPLLRYFSNTSDTRIVHWLMHCFVGEKGK</sequence>
<evidence type="ECO:0000313" key="1">
    <source>
        <dbReference type="EMBL" id="GHO98498.1"/>
    </source>
</evidence>
<dbReference type="AlphaFoldDB" id="A0A8J3N7D6"/>
<accession>A0A8J3N7D6</accession>
<dbReference type="EMBL" id="BNJK01000002">
    <property type="protein sequence ID" value="GHO98498.1"/>
    <property type="molecule type" value="Genomic_DNA"/>
</dbReference>
<proteinExistence type="predicted"/>
<organism evidence="1 2">
    <name type="scientific">Reticulibacter mediterranei</name>
    <dbReference type="NCBI Taxonomy" id="2778369"/>
    <lineage>
        <taxon>Bacteria</taxon>
        <taxon>Bacillati</taxon>
        <taxon>Chloroflexota</taxon>
        <taxon>Ktedonobacteria</taxon>
        <taxon>Ktedonobacterales</taxon>
        <taxon>Reticulibacteraceae</taxon>
        <taxon>Reticulibacter</taxon>
    </lineage>
</organism>
<dbReference type="Proteomes" id="UP000597444">
    <property type="component" value="Unassembled WGS sequence"/>
</dbReference>